<accession>A0A545TKA2</accession>
<feature type="region of interest" description="Disordered" evidence="1">
    <location>
        <begin position="493"/>
        <end position="512"/>
    </location>
</feature>
<dbReference type="EMBL" id="VHSG01000014">
    <property type="protein sequence ID" value="TQV77616.1"/>
    <property type="molecule type" value="Genomic_DNA"/>
</dbReference>
<feature type="region of interest" description="Disordered" evidence="1">
    <location>
        <begin position="131"/>
        <end position="152"/>
    </location>
</feature>
<proteinExistence type="predicted"/>
<reference evidence="2 3" key="1">
    <citation type="submission" date="2019-06" db="EMBL/GenBank/DDBJ databases">
        <title>Whole genome sequence for Cellvibrionaceae sp. R142.</title>
        <authorList>
            <person name="Wang G."/>
        </authorList>
    </citation>
    <scope>NUCLEOTIDE SEQUENCE [LARGE SCALE GENOMIC DNA]</scope>
    <source>
        <strain evidence="2 3">R142</strain>
    </source>
</reference>
<protein>
    <submittedName>
        <fullName evidence="2">Uncharacterized protein</fullName>
    </submittedName>
</protein>
<sequence>MARTYQSLINHTETAEFSEVKLEADVIITCVILGLAATRYYQRQPFSYDVEYEKMPEDEAELAKSIGWPKGRKRDEYGRTAEDIWSMKNAREQQEFFTVMACLQDILDRFEGGMGAWLKDRQSQKEGAGELITGRKGGAGLTGPARDKEPRSWQTKELLKKLRDKDKSWAEENNIYTGRGAYIGIWDDEVELSYKYADTPNEAQNTRPPLRVFRADKEWNPTENDASPNIPWGVLGGKDNDHDQPFRNLRALGDGGMGPLPALEPIGGYGREKVGYIHGMSAAIHMCVRHGPWSTPYEVTVGEATTKISSCLACTTYMYALGYPPSSGHLGRGESWVPPLAEDKFAVVEDAYPVEVRPGERITKNRVKIYRKTICDRYERIWNRDITNYMALGTYIIHAGETRQQATLNETLGDSFAKKKIEPIPVISKEHGAILKKLVGFLSSETTTKSVARRFLDALTVHDSDWKRVMRTFSPLYERKRIKELIISGMVRRKEDSPPVDEQEQSSVIAPD</sequence>
<dbReference type="Proteomes" id="UP000319732">
    <property type="component" value="Unassembled WGS sequence"/>
</dbReference>
<dbReference type="OrthoDB" id="6058061at2"/>
<organism evidence="2 3">
    <name type="scientific">Exilibacterium tricleocarpae</name>
    <dbReference type="NCBI Taxonomy" id="2591008"/>
    <lineage>
        <taxon>Bacteria</taxon>
        <taxon>Pseudomonadati</taxon>
        <taxon>Pseudomonadota</taxon>
        <taxon>Gammaproteobacteria</taxon>
        <taxon>Cellvibrionales</taxon>
        <taxon>Cellvibrionaceae</taxon>
        <taxon>Exilibacterium</taxon>
    </lineage>
</organism>
<dbReference type="RefSeq" id="WP_142905098.1">
    <property type="nucleotide sequence ID" value="NZ_ML660095.1"/>
</dbReference>
<dbReference type="AlphaFoldDB" id="A0A545TKA2"/>
<evidence type="ECO:0000256" key="1">
    <source>
        <dbReference type="SAM" id="MobiDB-lite"/>
    </source>
</evidence>
<evidence type="ECO:0000313" key="3">
    <source>
        <dbReference type="Proteomes" id="UP000319732"/>
    </source>
</evidence>
<keyword evidence="3" id="KW-1185">Reference proteome</keyword>
<evidence type="ECO:0000313" key="2">
    <source>
        <dbReference type="EMBL" id="TQV77616.1"/>
    </source>
</evidence>
<comment type="caution">
    <text evidence="2">The sequence shown here is derived from an EMBL/GenBank/DDBJ whole genome shotgun (WGS) entry which is preliminary data.</text>
</comment>
<name>A0A545TKA2_9GAMM</name>
<gene>
    <name evidence="2" type="ORF">FKG94_14680</name>
</gene>